<protein>
    <submittedName>
        <fullName evidence="2">Uncharacterized protein</fullName>
    </submittedName>
</protein>
<accession>A0AAD1YCY8</accession>
<organism evidence="2 3">
    <name type="scientific">Clostridium neonatale</name>
    <dbReference type="NCBI Taxonomy" id="137838"/>
    <lineage>
        <taxon>Bacteria</taxon>
        <taxon>Bacillati</taxon>
        <taxon>Bacillota</taxon>
        <taxon>Clostridia</taxon>
        <taxon>Eubacteriales</taxon>
        <taxon>Clostridiaceae</taxon>
        <taxon>Clostridium</taxon>
    </lineage>
</organism>
<proteinExistence type="predicted"/>
<gene>
    <name evidence="2" type="ORF">CNEO2_150029</name>
</gene>
<dbReference type="RefSeq" id="WP_317049148.1">
    <property type="nucleotide sequence ID" value="NZ_CAMRXC010000033.1"/>
</dbReference>
<feature type="coiled-coil region" evidence="1">
    <location>
        <begin position="132"/>
        <end position="211"/>
    </location>
</feature>
<evidence type="ECO:0000313" key="2">
    <source>
        <dbReference type="EMBL" id="CAI3545664.1"/>
    </source>
</evidence>
<feature type="coiled-coil region" evidence="1">
    <location>
        <begin position="254"/>
        <end position="330"/>
    </location>
</feature>
<evidence type="ECO:0000313" key="3">
    <source>
        <dbReference type="Proteomes" id="UP001189143"/>
    </source>
</evidence>
<dbReference type="AlphaFoldDB" id="A0AAD1YCY8"/>
<dbReference type="Proteomes" id="UP001189143">
    <property type="component" value="Unassembled WGS sequence"/>
</dbReference>
<name>A0AAD1YCY8_9CLOT</name>
<dbReference type="EMBL" id="CAMTCP010000066">
    <property type="protein sequence ID" value="CAI3545664.1"/>
    <property type="molecule type" value="Genomic_DNA"/>
</dbReference>
<sequence>MSDIRSFEIDLDLKQNILVTLLCKQLDNLNIKFNIWNDGQVADINNYKCRLKALKSDYIPLIQNTDISISGNIVTVEADEQLTTTSGMVKTELQFIDKTTGKKKSSFNLNIKVVSGALEADRTISKATITLLEQLDNKLNQIEDIEAVVEEAKIVKDELVTKTNEANTIKNELEAATTNAENKKNEINTAVTNANNKIEEVNTSISNANASKEALDTSKKNADTLKESLDESIDIGNTLRTNLDAANSLATNNKTALDNSNQDATNTKNELEELNSNATNIKNELDNSNNLATTNKSELDKANNLAQTNKTALDEANALAEHNIEELNKLGDVTELAKQVETNKIDIASINNKIGTTELTTTDKSISGAIEEVKEIADKNTTQLKDLANPSILINGDFRKPINQRNFSRRSYTGSNWAYGIDRWVIGILDSTGQSECILNDGYISLKSKANDGCVNMYTLLENPQLYYGETLTASFKYRIVEGQPNCVCAIAYNNLIKNGVFFDYNKSENKLIADGQWHVYTFTYTVSGEKVNDNFTSFLVGTGMLQKNADDDDYTWVKPTVDTQIDIEWAKLEIGSKATPFVPRPYAEELALCKRYYELFNATCTIGDKIGNEANKHVISSVSYTVEKRVVPTVTYGEVNWVYVAIVPNTALSTAVDSNTRFLLPVFDTTGYEYNGVNLVTINGSADAEIY</sequence>
<evidence type="ECO:0000256" key="1">
    <source>
        <dbReference type="SAM" id="Coils"/>
    </source>
</evidence>
<reference evidence="2" key="1">
    <citation type="submission" date="2022-10" db="EMBL/GenBank/DDBJ databases">
        <authorList>
            <person name="Aires J."/>
            <person name="Mesa V."/>
        </authorList>
    </citation>
    <scope>NUCLEOTIDE SEQUENCE</scope>
    <source>
        <strain evidence="2">Clostridium neonatale JD116</strain>
    </source>
</reference>
<comment type="caution">
    <text evidence="2">The sequence shown here is derived from an EMBL/GenBank/DDBJ whole genome shotgun (WGS) entry which is preliminary data.</text>
</comment>
<keyword evidence="1" id="KW-0175">Coiled coil</keyword>